<feature type="transmembrane region" description="Helical" evidence="23">
    <location>
        <begin position="731"/>
        <end position="753"/>
    </location>
</feature>
<dbReference type="SUPFAM" id="SSF52058">
    <property type="entry name" value="L domain-like"/>
    <property type="match status" value="1"/>
</dbReference>
<keyword evidence="11" id="KW-0677">Repeat</keyword>
<evidence type="ECO:0000256" key="1">
    <source>
        <dbReference type="ARBA" id="ARBA00004162"/>
    </source>
</evidence>
<comment type="subcellular location">
    <subcellularLocation>
        <location evidence="1">Cell membrane</location>
        <topology evidence="1">Single-pass membrane protein</topology>
    </subcellularLocation>
    <subcellularLocation>
        <location evidence="2">Membrane</location>
        <topology evidence="2">Single-pass type I membrane protein</topology>
    </subcellularLocation>
</comment>
<dbReference type="FunFam" id="1.10.510.10:FF:000388">
    <property type="entry name" value="Leucine-rich repeat receptor-like tyrosine-protein kinase PXC3"/>
    <property type="match status" value="1"/>
</dbReference>
<dbReference type="PROSITE" id="PS00108">
    <property type="entry name" value="PROTEIN_KINASE_ST"/>
    <property type="match status" value="1"/>
</dbReference>
<keyword evidence="18" id="KW-0325">Glycoprotein</keyword>
<dbReference type="SMART" id="SM00220">
    <property type="entry name" value="S_TKc"/>
    <property type="match status" value="1"/>
</dbReference>
<dbReference type="FunFam" id="3.80.10.10:FF:000041">
    <property type="entry name" value="LRR receptor-like serine/threonine-protein kinase ERECTA"/>
    <property type="match status" value="1"/>
</dbReference>
<dbReference type="SUPFAM" id="SSF52047">
    <property type="entry name" value="RNI-like"/>
    <property type="match status" value="1"/>
</dbReference>
<organism evidence="25 26">
    <name type="scientific">Spirodela intermedia</name>
    <name type="common">Intermediate duckweed</name>
    <dbReference type="NCBI Taxonomy" id="51605"/>
    <lineage>
        <taxon>Eukaryota</taxon>
        <taxon>Viridiplantae</taxon>
        <taxon>Streptophyta</taxon>
        <taxon>Embryophyta</taxon>
        <taxon>Tracheophyta</taxon>
        <taxon>Spermatophyta</taxon>
        <taxon>Magnoliopsida</taxon>
        <taxon>Liliopsida</taxon>
        <taxon>Araceae</taxon>
        <taxon>Lemnoideae</taxon>
        <taxon>Spirodela</taxon>
    </lineage>
</organism>
<dbReference type="InterPro" id="IPR051716">
    <property type="entry name" value="Plant_RL_S/T_kinase"/>
</dbReference>
<dbReference type="EC" id="2.7.11.1" evidence="4"/>
<evidence type="ECO:0000256" key="20">
    <source>
        <dbReference type="ARBA" id="ARBA00048679"/>
    </source>
</evidence>
<dbReference type="Pfam" id="PF00069">
    <property type="entry name" value="Pkinase"/>
    <property type="match status" value="1"/>
</dbReference>
<evidence type="ECO:0000256" key="13">
    <source>
        <dbReference type="ARBA" id="ARBA00022777"/>
    </source>
</evidence>
<dbReference type="Pfam" id="PF00560">
    <property type="entry name" value="LRR_1"/>
    <property type="match status" value="8"/>
</dbReference>
<evidence type="ECO:0000256" key="15">
    <source>
        <dbReference type="ARBA" id="ARBA00022989"/>
    </source>
</evidence>
<evidence type="ECO:0000256" key="8">
    <source>
        <dbReference type="ARBA" id="ARBA00022679"/>
    </source>
</evidence>
<dbReference type="GO" id="GO:0004674">
    <property type="term" value="F:protein serine/threonine kinase activity"/>
    <property type="evidence" value="ECO:0007669"/>
    <property type="project" value="UniProtKB-KW"/>
</dbReference>
<feature type="binding site" evidence="21">
    <location>
        <position position="855"/>
    </location>
    <ligand>
        <name>ATP</name>
        <dbReference type="ChEBI" id="CHEBI:30616"/>
    </ligand>
</feature>
<dbReference type="InterPro" id="IPR013210">
    <property type="entry name" value="LRR_N_plant-typ"/>
</dbReference>
<evidence type="ECO:0000256" key="2">
    <source>
        <dbReference type="ARBA" id="ARBA00004479"/>
    </source>
</evidence>
<sequence length="1140" mass="124887">MSDGGTEHQHRRTFFPRNCLFLIICWFLVPVPDLVVGISLERDQEVLLRLREYLLKGNQFNRGPYALWNASDPSPCNWTGISCHNGRVTEVNLTESSISGKIFDGFSELTELSRLDLSKNTICGAIPTGLNQCRRLKYLNLSHNIIEGPLNLSGLSRLEVLDVTLNRLNGSIQSNFAEFCTNLVVFNISVNRFRGGIRDLFDRCPRLKFLDLSANMFDGDIWQGFSNLQEFSMSGNKITGEVMADTFPSNCSLSLLDLSQNNLYGTFPNSISNCRNLTNLNLWGNEFGGRIPSGIGSLSELEYLFLGNNNFDRLIPEQLLNCSKLASLDISKNNFGPEVQDIFGRFTQVKFLILHSNNYSRGIESSGILKLKNIVRLDLSFNNFSGQLPVEITQMPQLKFLILAYNNFSGVIPTDFGNMTTLQALDLSHNMLSGPIPPSVGKLTSLLWLTLADNSLSGQIPPEIGNCRSLLWLNLANNQLSGEIPLSIAEMGSSPNATFELNRRNSRLSASSGECLAMRRWLPVDYPPFSFVYTLMNRKNCRRIWDNLLMGHGIIPICLNRSSPSRTLTISGYIQLSGNKFTGEIPVQIGKMTWLSLIHLNHNRLSGRLPAEIGKLPLVVLNVSTNLLSGPIPPTVGDIRCLQGLDLSRNNFSGEIPQTLNGLSELNTFNVSFNPLLGGVIPTMGQLSTFDDNSFLGDPLIKRLNTNQSFPPTGTSLQQDKGAAALSRRMVAFWIFFSISVAFFVSGFLFLAFCVVGRRPSSDAAPPDDPFLREGSSSSKRRHDVEASSSSSTATSGMSFEAAKVIRLDKAASFTYLDIVAATRGFSDDMVLGRGGFGVVYRGVLPDGRPVAVKKLQRQGLEGEREFQAEMEVLCRGGAGGWPHPNLVALFGWCLLGSQKLLVYEYMQGGSLEDVIADWARLGWERRLAVAAGVARALVFLHHECFPAVVHRDVKASNVLLDGAGRARVTDFGLARVVRPGDSHVSTVVAGTVGYVAPEYGHTWQATTKGDVYSFGVLAMELATGRRALDGGEECLVELVRRVSREGRQGAAVVVPVRLPGMDPGDGSPTEGLWAMGKLLGLGMRCTDESPQARPNMKQVLEDLLDIIHPSPPGKPPEISLAVSGRDGGGRGYDILACTV</sequence>
<dbReference type="InterPro" id="IPR001611">
    <property type="entry name" value="Leu-rich_rpt"/>
</dbReference>
<evidence type="ECO:0000256" key="17">
    <source>
        <dbReference type="ARBA" id="ARBA00023170"/>
    </source>
</evidence>
<keyword evidence="16 23" id="KW-0472">Membrane</keyword>
<dbReference type="GO" id="GO:0005886">
    <property type="term" value="C:plasma membrane"/>
    <property type="evidence" value="ECO:0007669"/>
    <property type="project" value="UniProtKB-SubCell"/>
</dbReference>
<evidence type="ECO:0000256" key="12">
    <source>
        <dbReference type="ARBA" id="ARBA00022741"/>
    </source>
</evidence>
<dbReference type="InterPro" id="IPR008271">
    <property type="entry name" value="Ser/Thr_kinase_AS"/>
</dbReference>
<evidence type="ECO:0000256" key="16">
    <source>
        <dbReference type="ARBA" id="ARBA00023136"/>
    </source>
</evidence>
<comment type="similarity">
    <text evidence="3">Belongs to the protein kinase superfamily. Ser/Thr protein kinase family.</text>
</comment>
<keyword evidence="7" id="KW-0433">Leucine-rich repeat</keyword>
<dbReference type="GO" id="GO:0005524">
    <property type="term" value="F:ATP binding"/>
    <property type="evidence" value="ECO:0007669"/>
    <property type="project" value="UniProtKB-UniRule"/>
</dbReference>
<dbReference type="FunFam" id="3.30.200.20:FF:000309">
    <property type="entry name" value="Leucine-rich repeat receptor protein kinase MSP1"/>
    <property type="match status" value="1"/>
</dbReference>
<keyword evidence="6" id="KW-0597">Phosphoprotein</keyword>
<evidence type="ECO:0000313" key="26">
    <source>
        <dbReference type="Proteomes" id="UP000663760"/>
    </source>
</evidence>
<dbReference type="FunFam" id="3.80.10.10:FF:000691">
    <property type="entry name" value="Putative LRR receptor-like serine/threonine-protein kinase"/>
    <property type="match status" value="1"/>
</dbReference>
<evidence type="ECO:0000256" key="3">
    <source>
        <dbReference type="ARBA" id="ARBA00008684"/>
    </source>
</evidence>
<comment type="catalytic activity">
    <reaction evidence="19">
        <text>L-threonyl-[protein] + ATP = O-phospho-L-threonyl-[protein] + ADP + H(+)</text>
        <dbReference type="Rhea" id="RHEA:46608"/>
        <dbReference type="Rhea" id="RHEA-COMP:11060"/>
        <dbReference type="Rhea" id="RHEA-COMP:11605"/>
        <dbReference type="ChEBI" id="CHEBI:15378"/>
        <dbReference type="ChEBI" id="CHEBI:30013"/>
        <dbReference type="ChEBI" id="CHEBI:30616"/>
        <dbReference type="ChEBI" id="CHEBI:61977"/>
        <dbReference type="ChEBI" id="CHEBI:456216"/>
        <dbReference type="EC" id="2.7.11.1"/>
    </reaction>
</comment>
<evidence type="ECO:0000256" key="6">
    <source>
        <dbReference type="ARBA" id="ARBA00022553"/>
    </source>
</evidence>
<comment type="catalytic activity">
    <reaction evidence="20">
        <text>L-seryl-[protein] + ATP = O-phospho-L-seryl-[protein] + ADP + H(+)</text>
        <dbReference type="Rhea" id="RHEA:17989"/>
        <dbReference type="Rhea" id="RHEA-COMP:9863"/>
        <dbReference type="Rhea" id="RHEA-COMP:11604"/>
        <dbReference type="ChEBI" id="CHEBI:15378"/>
        <dbReference type="ChEBI" id="CHEBI:29999"/>
        <dbReference type="ChEBI" id="CHEBI:30616"/>
        <dbReference type="ChEBI" id="CHEBI:83421"/>
        <dbReference type="ChEBI" id="CHEBI:456216"/>
        <dbReference type="EC" id="2.7.11.1"/>
    </reaction>
</comment>
<dbReference type="InterPro" id="IPR003591">
    <property type="entry name" value="Leu-rich_rpt_typical-subtyp"/>
</dbReference>
<keyword evidence="15 23" id="KW-1133">Transmembrane helix</keyword>
<evidence type="ECO:0000256" key="23">
    <source>
        <dbReference type="SAM" id="Phobius"/>
    </source>
</evidence>
<evidence type="ECO:0000256" key="5">
    <source>
        <dbReference type="ARBA" id="ARBA00022527"/>
    </source>
</evidence>
<gene>
    <name evidence="25" type="ORF">SI8410_03004258</name>
</gene>
<dbReference type="PROSITE" id="PS50011">
    <property type="entry name" value="PROTEIN_KINASE_DOM"/>
    <property type="match status" value="1"/>
</dbReference>
<dbReference type="OrthoDB" id="676979at2759"/>
<keyword evidence="9 23" id="KW-0812">Transmembrane</keyword>
<evidence type="ECO:0000256" key="21">
    <source>
        <dbReference type="PROSITE-ProRule" id="PRU10141"/>
    </source>
</evidence>
<evidence type="ECO:0000256" key="11">
    <source>
        <dbReference type="ARBA" id="ARBA00022737"/>
    </source>
</evidence>
<evidence type="ECO:0000259" key="24">
    <source>
        <dbReference type="PROSITE" id="PS50011"/>
    </source>
</evidence>
<dbReference type="CDD" id="cd14066">
    <property type="entry name" value="STKc_IRAK"/>
    <property type="match status" value="1"/>
</dbReference>
<evidence type="ECO:0000256" key="4">
    <source>
        <dbReference type="ARBA" id="ARBA00012513"/>
    </source>
</evidence>
<accession>A0A7I8K773</accession>
<name>A0A7I8K773_SPIIN</name>
<keyword evidence="10" id="KW-0732">Signal</keyword>
<protein>
    <recommendedName>
        <fullName evidence="4">non-specific serine/threonine protein kinase</fullName>
        <ecNumber evidence="4">2.7.11.1</ecNumber>
    </recommendedName>
</protein>
<dbReference type="Gene3D" id="1.10.510.10">
    <property type="entry name" value="Transferase(Phosphotransferase) domain 1"/>
    <property type="match status" value="1"/>
</dbReference>
<dbReference type="PANTHER" id="PTHR48053">
    <property type="entry name" value="LEUCINE RICH REPEAT FAMILY PROTEIN, EXPRESSED"/>
    <property type="match status" value="1"/>
</dbReference>
<dbReference type="SUPFAM" id="SSF56112">
    <property type="entry name" value="Protein kinase-like (PK-like)"/>
    <property type="match status" value="1"/>
</dbReference>
<dbReference type="PROSITE" id="PS00107">
    <property type="entry name" value="PROTEIN_KINASE_ATP"/>
    <property type="match status" value="1"/>
</dbReference>
<evidence type="ECO:0000256" key="10">
    <source>
        <dbReference type="ARBA" id="ARBA00022729"/>
    </source>
</evidence>
<dbReference type="InterPro" id="IPR017441">
    <property type="entry name" value="Protein_kinase_ATP_BS"/>
</dbReference>
<keyword evidence="17" id="KW-0675">Receptor</keyword>
<evidence type="ECO:0000256" key="19">
    <source>
        <dbReference type="ARBA" id="ARBA00047899"/>
    </source>
</evidence>
<dbReference type="InterPro" id="IPR032675">
    <property type="entry name" value="LRR_dom_sf"/>
</dbReference>
<keyword evidence="26" id="KW-1185">Reference proteome</keyword>
<evidence type="ECO:0000256" key="22">
    <source>
        <dbReference type="SAM" id="MobiDB-lite"/>
    </source>
</evidence>
<evidence type="ECO:0000313" key="25">
    <source>
        <dbReference type="EMBL" id="CAA7393519.1"/>
    </source>
</evidence>
<keyword evidence="12 21" id="KW-0547">Nucleotide-binding</keyword>
<dbReference type="Proteomes" id="UP000663760">
    <property type="component" value="Chromosome 3"/>
</dbReference>
<keyword evidence="13" id="KW-0418">Kinase</keyword>
<dbReference type="Gene3D" id="3.80.10.10">
    <property type="entry name" value="Ribonuclease Inhibitor"/>
    <property type="match status" value="4"/>
</dbReference>
<evidence type="ECO:0000256" key="9">
    <source>
        <dbReference type="ARBA" id="ARBA00022692"/>
    </source>
</evidence>
<dbReference type="PANTHER" id="PTHR48053:SF22">
    <property type="entry name" value="MDIS1-INTERACTING RECEPTOR LIKE KINASE 2-LIKE"/>
    <property type="match status" value="1"/>
</dbReference>
<dbReference type="Gene3D" id="3.30.200.20">
    <property type="entry name" value="Phosphorylase Kinase, domain 1"/>
    <property type="match status" value="1"/>
</dbReference>
<dbReference type="InterPro" id="IPR011009">
    <property type="entry name" value="Kinase-like_dom_sf"/>
</dbReference>
<dbReference type="FunFam" id="3.80.10.10:FF:000129">
    <property type="entry name" value="Leucine-rich repeat receptor-like kinase"/>
    <property type="match status" value="1"/>
</dbReference>
<evidence type="ECO:0000256" key="14">
    <source>
        <dbReference type="ARBA" id="ARBA00022840"/>
    </source>
</evidence>
<evidence type="ECO:0000256" key="18">
    <source>
        <dbReference type="ARBA" id="ARBA00023180"/>
    </source>
</evidence>
<keyword evidence="5" id="KW-0723">Serine/threonine-protein kinase</keyword>
<evidence type="ECO:0000256" key="7">
    <source>
        <dbReference type="ARBA" id="ARBA00022614"/>
    </source>
</evidence>
<dbReference type="EMBL" id="LR746266">
    <property type="protein sequence ID" value="CAA7393519.1"/>
    <property type="molecule type" value="Genomic_DNA"/>
</dbReference>
<keyword evidence="14 21" id="KW-0067">ATP-binding</keyword>
<feature type="domain" description="Protein kinase" evidence="24">
    <location>
        <begin position="826"/>
        <end position="1112"/>
    </location>
</feature>
<dbReference type="AlphaFoldDB" id="A0A7I8K773"/>
<dbReference type="PROSITE" id="PS51450">
    <property type="entry name" value="LRR"/>
    <property type="match status" value="1"/>
</dbReference>
<keyword evidence="8" id="KW-0808">Transferase</keyword>
<feature type="region of interest" description="Disordered" evidence="22">
    <location>
        <begin position="760"/>
        <end position="793"/>
    </location>
</feature>
<proteinExistence type="inferred from homology"/>
<reference evidence="25" key="1">
    <citation type="submission" date="2020-02" db="EMBL/GenBank/DDBJ databases">
        <authorList>
            <person name="Scholz U."/>
            <person name="Mascher M."/>
            <person name="Fiebig A."/>
        </authorList>
    </citation>
    <scope>NUCLEOTIDE SEQUENCE</scope>
</reference>
<dbReference type="InterPro" id="IPR000719">
    <property type="entry name" value="Prot_kinase_dom"/>
</dbReference>
<dbReference type="Pfam" id="PF08263">
    <property type="entry name" value="LRRNT_2"/>
    <property type="match status" value="1"/>
</dbReference>
<dbReference type="SMART" id="SM00369">
    <property type="entry name" value="LRR_TYP"/>
    <property type="match status" value="4"/>
</dbReference>
<feature type="transmembrane region" description="Helical" evidence="23">
    <location>
        <begin position="20"/>
        <end position="40"/>
    </location>
</feature>